<protein>
    <recommendedName>
        <fullName evidence="1">STAS domain-containing protein</fullName>
    </recommendedName>
</protein>
<proteinExistence type="predicted"/>
<dbReference type="CDD" id="cd07043">
    <property type="entry name" value="STAS_anti-anti-sigma_factors"/>
    <property type="match status" value="1"/>
</dbReference>
<dbReference type="Gene3D" id="3.30.750.24">
    <property type="entry name" value="STAS domain"/>
    <property type="match status" value="1"/>
</dbReference>
<dbReference type="InterPro" id="IPR002645">
    <property type="entry name" value="STAS_dom"/>
</dbReference>
<dbReference type="Pfam" id="PF13466">
    <property type="entry name" value="STAS_2"/>
    <property type="match status" value="1"/>
</dbReference>
<evidence type="ECO:0000259" key="1">
    <source>
        <dbReference type="PROSITE" id="PS50801"/>
    </source>
</evidence>
<dbReference type="InterPro" id="IPR036513">
    <property type="entry name" value="STAS_dom_sf"/>
</dbReference>
<dbReference type="AlphaFoldDB" id="A0A3B0ZTM2"/>
<gene>
    <name evidence="2" type="ORF">MNBD_GAMMA23-1339</name>
</gene>
<reference evidence="2" key="1">
    <citation type="submission" date="2018-06" db="EMBL/GenBank/DDBJ databases">
        <authorList>
            <person name="Zhirakovskaya E."/>
        </authorList>
    </citation>
    <scope>NUCLEOTIDE SEQUENCE</scope>
</reference>
<evidence type="ECO:0000313" key="2">
    <source>
        <dbReference type="EMBL" id="VAW96828.1"/>
    </source>
</evidence>
<accession>A0A3B0ZTM2</accession>
<organism evidence="2">
    <name type="scientific">hydrothermal vent metagenome</name>
    <dbReference type="NCBI Taxonomy" id="652676"/>
    <lineage>
        <taxon>unclassified sequences</taxon>
        <taxon>metagenomes</taxon>
        <taxon>ecological metagenomes</taxon>
    </lineage>
</organism>
<dbReference type="InterPro" id="IPR058548">
    <property type="entry name" value="MlaB-like_STAS"/>
</dbReference>
<dbReference type="SUPFAM" id="SSF52091">
    <property type="entry name" value="SpoIIaa-like"/>
    <property type="match status" value="1"/>
</dbReference>
<dbReference type="PROSITE" id="PS50801">
    <property type="entry name" value="STAS"/>
    <property type="match status" value="1"/>
</dbReference>
<sequence>MASASIKGVSIKKVSDTHFSVEGVLMMHTVMSILNEVASNFNSQKEITIDFAAVKNSDSAAVALIVSWLAKAKARNIKLHLLNLPQQILDIATASDLLEILPIDSH</sequence>
<dbReference type="EMBL" id="UOFT01000054">
    <property type="protein sequence ID" value="VAW96828.1"/>
    <property type="molecule type" value="Genomic_DNA"/>
</dbReference>
<name>A0A3B0ZTM2_9ZZZZ</name>
<feature type="domain" description="STAS" evidence="1">
    <location>
        <begin position="19"/>
        <end position="106"/>
    </location>
</feature>